<dbReference type="SUPFAM" id="SSF46689">
    <property type="entry name" value="Homeodomain-like"/>
    <property type="match status" value="2"/>
</dbReference>
<dbReference type="GO" id="GO:0003700">
    <property type="term" value="F:DNA-binding transcription factor activity"/>
    <property type="evidence" value="ECO:0007669"/>
    <property type="project" value="InterPro"/>
</dbReference>
<name>A0A5C5UAV0_9CORY</name>
<evidence type="ECO:0000256" key="2">
    <source>
        <dbReference type="ARBA" id="ARBA00023125"/>
    </source>
</evidence>
<dbReference type="InterPro" id="IPR018062">
    <property type="entry name" value="HTH_AraC-typ_CS"/>
</dbReference>
<dbReference type="Proteomes" id="UP000320791">
    <property type="component" value="Unassembled WGS sequence"/>
</dbReference>
<accession>A0A5C5UAV0</accession>
<evidence type="ECO:0000313" key="5">
    <source>
        <dbReference type="EMBL" id="TWT23027.1"/>
    </source>
</evidence>
<proteinExistence type="predicted"/>
<dbReference type="InterPro" id="IPR018060">
    <property type="entry name" value="HTH_AraC"/>
</dbReference>
<keyword evidence="6" id="KW-1185">Reference proteome</keyword>
<comment type="caution">
    <text evidence="5">The sequence shown here is derived from an EMBL/GenBank/DDBJ whole genome shotgun (WGS) entry which is preliminary data.</text>
</comment>
<feature type="domain" description="HTH araC/xylS-type" evidence="4">
    <location>
        <begin position="316"/>
        <end position="363"/>
    </location>
</feature>
<sequence length="364" mass="39114">MSAFPQPTLFWCQEGSVSIRTGAETTNLRAGAALYASASTVVEERGLVLPLPADSARSLVSRRVFFGPGWESVMLREFSLAVADPDYILPDSLAALCEAPATLPPMPNAPEALRVAECLVENTADQTPLEGFAERFGVSSRTIQRQFISGTGLSFSEWRAGARVAAAAELLSMDFSVAVAANLVGFSATSSLTRAFRRHTGHPPSAFTAGAVGMGEVGKPPRCEAYTVFPTDTDVVWWIMQGTATLVDGDYCRFMAADETATLTAHSNARIDVASGSIVFPLPRHLMFTDHPSLKAIADAYRADRSLGTSEVLAKKMERARELLRSGQRPKDVGIAVGYGTHSAFSRAFKFVQGVTPRDFQRGV</sequence>
<dbReference type="GO" id="GO:0043565">
    <property type="term" value="F:sequence-specific DNA binding"/>
    <property type="evidence" value="ECO:0007669"/>
    <property type="project" value="InterPro"/>
</dbReference>
<dbReference type="Pfam" id="PF12833">
    <property type="entry name" value="HTH_18"/>
    <property type="match status" value="2"/>
</dbReference>
<dbReference type="OrthoDB" id="2039152at2"/>
<organism evidence="5 6">
    <name type="scientific">Corynebacterium canis</name>
    <dbReference type="NCBI Taxonomy" id="679663"/>
    <lineage>
        <taxon>Bacteria</taxon>
        <taxon>Bacillati</taxon>
        <taxon>Actinomycetota</taxon>
        <taxon>Actinomycetes</taxon>
        <taxon>Mycobacteriales</taxon>
        <taxon>Corynebacteriaceae</taxon>
        <taxon>Corynebacterium</taxon>
    </lineage>
</organism>
<dbReference type="RefSeq" id="WP_146325075.1">
    <property type="nucleotide sequence ID" value="NZ_BAABLR010000068.1"/>
</dbReference>
<evidence type="ECO:0000313" key="6">
    <source>
        <dbReference type="Proteomes" id="UP000320791"/>
    </source>
</evidence>
<dbReference type="EMBL" id="VOHM01000023">
    <property type="protein sequence ID" value="TWT23027.1"/>
    <property type="molecule type" value="Genomic_DNA"/>
</dbReference>
<dbReference type="PROSITE" id="PS00041">
    <property type="entry name" value="HTH_ARAC_FAMILY_1"/>
    <property type="match status" value="1"/>
</dbReference>
<gene>
    <name evidence="5" type="ORF">FRX94_09805</name>
</gene>
<evidence type="ECO:0000259" key="4">
    <source>
        <dbReference type="PROSITE" id="PS01124"/>
    </source>
</evidence>
<keyword evidence="2" id="KW-0238">DNA-binding</keyword>
<dbReference type="InterPro" id="IPR009057">
    <property type="entry name" value="Homeodomain-like_sf"/>
</dbReference>
<protein>
    <submittedName>
        <fullName evidence="5">Helix-turn-helix transcriptional regulator</fullName>
    </submittedName>
</protein>
<dbReference type="AlphaFoldDB" id="A0A5C5UAV0"/>
<dbReference type="PROSITE" id="PS01124">
    <property type="entry name" value="HTH_ARAC_FAMILY_2"/>
    <property type="match status" value="2"/>
</dbReference>
<feature type="domain" description="HTH araC/xylS-type" evidence="4">
    <location>
        <begin position="113"/>
        <end position="210"/>
    </location>
</feature>
<evidence type="ECO:0000256" key="3">
    <source>
        <dbReference type="ARBA" id="ARBA00023163"/>
    </source>
</evidence>
<dbReference type="SMART" id="SM00342">
    <property type="entry name" value="HTH_ARAC"/>
    <property type="match status" value="2"/>
</dbReference>
<evidence type="ECO:0000256" key="1">
    <source>
        <dbReference type="ARBA" id="ARBA00023015"/>
    </source>
</evidence>
<keyword evidence="1" id="KW-0805">Transcription regulation</keyword>
<keyword evidence="3" id="KW-0804">Transcription</keyword>
<dbReference type="Gene3D" id="1.10.10.60">
    <property type="entry name" value="Homeodomain-like"/>
    <property type="match status" value="2"/>
</dbReference>
<dbReference type="PANTHER" id="PTHR11019:SF199">
    <property type="entry name" value="HTH-TYPE TRANSCRIPTIONAL REGULATOR NIMR"/>
    <property type="match status" value="1"/>
</dbReference>
<reference evidence="5 6" key="1">
    <citation type="submission" date="2019-08" db="EMBL/GenBank/DDBJ databases">
        <authorList>
            <person name="Lei W."/>
        </authorList>
    </citation>
    <scope>NUCLEOTIDE SEQUENCE [LARGE SCALE GENOMIC DNA]</scope>
    <source>
        <strain evidence="5 6">CCUG 58627</strain>
    </source>
</reference>
<dbReference type="PANTHER" id="PTHR11019">
    <property type="entry name" value="HTH-TYPE TRANSCRIPTIONAL REGULATOR NIMR"/>
    <property type="match status" value="1"/>
</dbReference>